<sequence>MEIKLVCRGRDRAEQKIEVETVKEQRTSKTESGQLRRITVLLPGAPSGVLGDISLGYLFGGFVFAQWELDCF</sequence>
<gene>
    <name evidence="1" type="ORF">AOXY_G3735</name>
</gene>
<dbReference type="EMBL" id="JAGXEW010000003">
    <property type="protein sequence ID" value="KAK1173584.1"/>
    <property type="molecule type" value="Genomic_DNA"/>
</dbReference>
<comment type="caution">
    <text evidence="1">The sequence shown here is derived from an EMBL/GenBank/DDBJ whole genome shotgun (WGS) entry which is preliminary data.</text>
</comment>
<evidence type="ECO:0000313" key="1">
    <source>
        <dbReference type="EMBL" id="KAK1173584.1"/>
    </source>
</evidence>
<organism evidence="1 2">
    <name type="scientific">Acipenser oxyrinchus oxyrinchus</name>
    <dbReference type="NCBI Taxonomy" id="40147"/>
    <lineage>
        <taxon>Eukaryota</taxon>
        <taxon>Metazoa</taxon>
        <taxon>Chordata</taxon>
        <taxon>Craniata</taxon>
        <taxon>Vertebrata</taxon>
        <taxon>Euteleostomi</taxon>
        <taxon>Actinopterygii</taxon>
        <taxon>Chondrostei</taxon>
        <taxon>Acipenseriformes</taxon>
        <taxon>Acipenseridae</taxon>
        <taxon>Acipenser</taxon>
    </lineage>
</organism>
<dbReference type="AlphaFoldDB" id="A0AAD8GG00"/>
<reference evidence="1" key="1">
    <citation type="submission" date="2022-02" db="EMBL/GenBank/DDBJ databases">
        <title>Atlantic sturgeon de novo genome assembly.</title>
        <authorList>
            <person name="Stock M."/>
            <person name="Klopp C."/>
            <person name="Guiguen Y."/>
            <person name="Cabau C."/>
            <person name="Parinello H."/>
            <person name="Santidrian Yebra-Pimentel E."/>
            <person name="Kuhl H."/>
            <person name="Dirks R.P."/>
            <person name="Guessner J."/>
            <person name="Wuertz S."/>
            <person name="Du K."/>
            <person name="Schartl M."/>
        </authorList>
    </citation>
    <scope>NUCLEOTIDE SEQUENCE</scope>
    <source>
        <strain evidence="1">STURGEONOMICS-FGT-2020</strain>
        <tissue evidence="1">Whole blood</tissue>
    </source>
</reference>
<accession>A0AAD8GG00</accession>
<keyword evidence="2" id="KW-1185">Reference proteome</keyword>
<evidence type="ECO:0000313" key="2">
    <source>
        <dbReference type="Proteomes" id="UP001230051"/>
    </source>
</evidence>
<name>A0AAD8GG00_ACIOX</name>
<protein>
    <submittedName>
        <fullName evidence="1">Uncharacterized protein</fullName>
    </submittedName>
</protein>
<proteinExistence type="predicted"/>
<dbReference type="Proteomes" id="UP001230051">
    <property type="component" value="Unassembled WGS sequence"/>
</dbReference>